<evidence type="ECO:0000259" key="16">
    <source>
        <dbReference type="PROSITE" id="PS51190"/>
    </source>
</evidence>
<keyword evidence="9" id="KW-0067">ATP-binding</keyword>
<evidence type="ECO:0000256" key="9">
    <source>
        <dbReference type="ARBA" id="ARBA00022840"/>
    </source>
</evidence>
<keyword evidence="7" id="KW-0227">DNA damage</keyword>
<dbReference type="InterPro" id="IPR000403">
    <property type="entry name" value="PI3/4_kinase_cat_dom"/>
</dbReference>
<reference evidence="17" key="1">
    <citation type="submission" date="2021-01" db="EMBL/GenBank/DDBJ databases">
        <authorList>
            <person name="Corre E."/>
            <person name="Pelletier E."/>
            <person name="Niang G."/>
            <person name="Scheremetjew M."/>
            <person name="Finn R."/>
            <person name="Kale V."/>
            <person name="Holt S."/>
            <person name="Cochrane G."/>
            <person name="Meng A."/>
            <person name="Brown T."/>
            <person name="Cohen L."/>
        </authorList>
    </citation>
    <scope>NUCLEOTIDE SEQUENCE</scope>
    <source>
        <strain evidence="17">CCMP219</strain>
    </source>
</reference>
<dbReference type="Pfam" id="PF23593">
    <property type="entry name" value="HEAT_ATR"/>
    <property type="match status" value="1"/>
</dbReference>
<dbReference type="GO" id="GO:0005634">
    <property type="term" value="C:nucleus"/>
    <property type="evidence" value="ECO:0007669"/>
    <property type="project" value="UniProtKB-SubCell"/>
</dbReference>
<dbReference type="InterPro" id="IPR056802">
    <property type="entry name" value="ATR-like_M-HEAT"/>
</dbReference>
<feature type="domain" description="FAT" evidence="15">
    <location>
        <begin position="366"/>
        <end position="1014"/>
    </location>
</feature>
<dbReference type="Gene3D" id="3.30.1010.10">
    <property type="entry name" value="Phosphatidylinositol 3-kinase Catalytic Subunit, Chain A, domain 4"/>
    <property type="match status" value="1"/>
</dbReference>
<dbReference type="PROSITE" id="PS51189">
    <property type="entry name" value="FAT"/>
    <property type="match status" value="1"/>
</dbReference>
<gene>
    <name evidence="17" type="ORF">CEUR00632_LOCUS17533</name>
</gene>
<evidence type="ECO:0000256" key="5">
    <source>
        <dbReference type="ARBA" id="ARBA00022679"/>
    </source>
</evidence>
<dbReference type="InterPro" id="IPR057564">
    <property type="entry name" value="HEAT_ATR"/>
</dbReference>
<sequence length="1468" mass="160333">MLRCCDNAMRTNLGRRLKLRCAEVLGMLGAVDPARMPVTMPLPESLCEHRLEGTLTLQVQLVTRHLVRLLETTDNISTLDFATYAIQTLLQTHTAERIAEDSGGGDGGNGRSGTRDDWLTSLSPELQSVLRSSRALAQAGVSMEQLSLLMPGVDADGREGGLFGALRPHVQLVVRPYLTSRFTLEDLVSRAAGEAQGVIFGRGRHSYRRWLELWLKSLSRRVAGPHQRAFSAVTSVLKWDLPLMTFLLPHAVHNIIAYGSASDVAGVRDEVHALLESCREAADGSMPPAPVPEHELYLQTLFTLLDVLGRWVKDMQDTVGTLRALEAGIARQKQMQRNAQIEPAEVPLPAYLTRVADFLDGIPTRSLAQAASRCGAHARALQYFETYVRAENGGAMNPAAHVSVVYKPDQVSFLLEVYGQLEEPDGLSGLVRLRQGGLTRSDQILVAEKAGSWGEALTLYEHQLCTAQAAGEPAAAAAAATSISVNTFAGAGSASGSGRLGGSGPLAVVAGIGGGGGAGGGGLSVLEQGHLRCLLQVGHLQALLQQVDGLLARRAAPLARTQAAALGVAASWRLGSWRVLEEYLGVAEVPSAGGSALGPQDHLDVCVGRLLLGLHAGKFEDVRAGLVAARADIMAILPAISQESYVRAYPSVARLHMLQEVHDALTLMQERQGSGTSAGASGTQQLNQRFRWRERLAATQASLAIQEPLLSLRRQLADLLGLPGEAGLLWLQHSKLCRATGHPEAASTAALHALARDVPGAVLEHAKLLWHTDQQQRAVEELQAALTPLCEAARHPRGDTDRTLHARIALKVATWTAKQGQLGYSELKKLYEDAIRMDDTWEKGYFQYARYLDQLHGDAKLRQTQLKDGGVKSTKATDRLNGRARVALGEERAYYEYLPDILTNYGRAVSDTRRHALHALPRILTLYCDFGMDRVGRRQVLTKERVVTSQVINLMKTLSGSVPTGAWLAVLPQLISRICHPCQDVSDVIQRILVLVTEAYPHQALWSLAAVCKSQVPARRAAASNVIAAAQRKCASEATRRLFDQFAKLAEHLIKLCHWAPPQQRQSVKIISAAQEFGALIKLLPVQVMVPVQDAFVSPMPPVTGATGATAADPGPGLVTLTALEDNVLVMPSLQKPKKITFRGSDGELYPFLAKPKDDLRKDYRLMDFASMLNSLFNKHAASRRRNLRMRTYAVLPLTEDCGILQWVNNLNAFKAACEEVYIAEGLYKRREFTMSTKKLYDSWPEGHSRAQLLDRVLVQLPPRMHRWFLAKFPGPATWLQARLNFTRTNAVWCMVGHMLGLGDRHGENVLIDTASGDTMHVDFGCLFDKGLVLEVPEMVPFRLTQNIVDSFGVSGVEGVFRKCAEITLQVLRQHKDVFMTCAETFLYDPLVDWTKAKPGGLDSAEVENPAAKDALATIQGRLSGTLLGVLSQPSMPLSVQGQAQRLIGEAADKEKLGSMYIWWMPWM</sequence>
<dbReference type="InterPro" id="IPR050517">
    <property type="entry name" value="DDR_Repair_Kinase"/>
</dbReference>
<proteinExistence type="inferred from homology"/>
<dbReference type="Pfam" id="PF02260">
    <property type="entry name" value="FATC"/>
    <property type="match status" value="1"/>
</dbReference>
<dbReference type="Pfam" id="PF02259">
    <property type="entry name" value="FAT"/>
    <property type="match status" value="1"/>
</dbReference>
<dbReference type="Pfam" id="PF25030">
    <property type="entry name" value="M-HEAT_ATR"/>
    <property type="match status" value="1"/>
</dbReference>
<dbReference type="InterPro" id="IPR011009">
    <property type="entry name" value="Kinase-like_dom_sf"/>
</dbReference>
<dbReference type="GO" id="GO:0004674">
    <property type="term" value="F:protein serine/threonine kinase activity"/>
    <property type="evidence" value="ECO:0007669"/>
    <property type="project" value="UniProtKB-KW"/>
</dbReference>
<dbReference type="GO" id="GO:0005524">
    <property type="term" value="F:ATP binding"/>
    <property type="evidence" value="ECO:0007669"/>
    <property type="project" value="UniProtKB-KW"/>
</dbReference>
<feature type="compositionally biased region" description="Gly residues" evidence="13">
    <location>
        <begin position="102"/>
        <end position="111"/>
    </location>
</feature>
<dbReference type="InterPro" id="IPR003152">
    <property type="entry name" value="FATC_dom"/>
</dbReference>
<keyword evidence="6" id="KW-0547">Nucleotide-binding</keyword>
<dbReference type="SMART" id="SM01343">
    <property type="entry name" value="FATC"/>
    <property type="match status" value="1"/>
</dbReference>
<dbReference type="EC" id="2.7.11.1" evidence="3"/>
<dbReference type="PANTHER" id="PTHR11139:SF69">
    <property type="entry name" value="SERINE_THREONINE-PROTEIN KINASE ATR"/>
    <property type="match status" value="1"/>
</dbReference>
<dbReference type="GO" id="GO:0000077">
    <property type="term" value="P:DNA damage checkpoint signaling"/>
    <property type="evidence" value="ECO:0007669"/>
    <property type="project" value="TreeGrafter"/>
</dbReference>
<evidence type="ECO:0000256" key="13">
    <source>
        <dbReference type="SAM" id="MobiDB-lite"/>
    </source>
</evidence>
<dbReference type="GO" id="GO:0000723">
    <property type="term" value="P:telomere maintenance"/>
    <property type="evidence" value="ECO:0007669"/>
    <property type="project" value="TreeGrafter"/>
</dbReference>
<feature type="region of interest" description="Disordered" evidence="13">
    <location>
        <begin position="98"/>
        <end position="117"/>
    </location>
</feature>
<comment type="similarity">
    <text evidence="2">Belongs to the PI3/PI4-kinase family. ATM subfamily.</text>
</comment>
<evidence type="ECO:0000256" key="1">
    <source>
        <dbReference type="ARBA" id="ARBA00004123"/>
    </source>
</evidence>
<organism evidence="17">
    <name type="scientific">Chlamydomonas euryale</name>
    <dbReference type="NCBI Taxonomy" id="1486919"/>
    <lineage>
        <taxon>Eukaryota</taxon>
        <taxon>Viridiplantae</taxon>
        <taxon>Chlorophyta</taxon>
        <taxon>core chlorophytes</taxon>
        <taxon>Chlorophyceae</taxon>
        <taxon>CS clade</taxon>
        <taxon>Chlamydomonadales</taxon>
        <taxon>Chlamydomonadaceae</taxon>
        <taxon>Chlamydomonas</taxon>
    </lineage>
</organism>
<keyword evidence="8" id="KW-0418">Kinase</keyword>
<comment type="subcellular location">
    <subcellularLocation>
        <location evidence="1">Nucleus</location>
    </subcellularLocation>
</comment>
<evidence type="ECO:0000256" key="7">
    <source>
        <dbReference type="ARBA" id="ARBA00022763"/>
    </source>
</evidence>
<evidence type="ECO:0000256" key="2">
    <source>
        <dbReference type="ARBA" id="ARBA00010769"/>
    </source>
</evidence>
<feature type="domain" description="FATC" evidence="16">
    <location>
        <begin position="1436"/>
        <end position="1468"/>
    </location>
</feature>
<dbReference type="PANTHER" id="PTHR11139">
    <property type="entry name" value="ATAXIA TELANGIECTASIA MUTATED ATM -RELATED"/>
    <property type="match status" value="1"/>
</dbReference>
<dbReference type="EMBL" id="HBEC01037710">
    <property type="protein sequence ID" value="CAD8304364.1"/>
    <property type="molecule type" value="Transcribed_RNA"/>
</dbReference>
<dbReference type="SUPFAM" id="SSF56112">
    <property type="entry name" value="Protein kinase-like (PK-like)"/>
    <property type="match status" value="1"/>
</dbReference>
<evidence type="ECO:0000256" key="6">
    <source>
        <dbReference type="ARBA" id="ARBA00022741"/>
    </source>
</evidence>
<dbReference type="InterPro" id="IPR018936">
    <property type="entry name" value="PI3/4_kinase_CS"/>
</dbReference>
<dbReference type="PROSITE" id="PS50290">
    <property type="entry name" value="PI3_4_KINASE_3"/>
    <property type="match status" value="1"/>
</dbReference>
<dbReference type="Pfam" id="PF00454">
    <property type="entry name" value="PI3_PI4_kinase"/>
    <property type="match status" value="1"/>
</dbReference>
<dbReference type="InterPro" id="IPR003151">
    <property type="entry name" value="PIK-rel_kinase_FAT"/>
</dbReference>
<dbReference type="CDD" id="cd00892">
    <property type="entry name" value="PIKKc_ATR"/>
    <property type="match status" value="1"/>
</dbReference>
<dbReference type="GO" id="GO:0005694">
    <property type="term" value="C:chromosome"/>
    <property type="evidence" value="ECO:0007669"/>
    <property type="project" value="TreeGrafter"/>
</dbReference>
<evidence type="ECO:0000256" key="12">
    <source>
        <dbReference type="ARBA" id="ARBA00024420"/>
    </source>
</evidence>
<accession>A0A7R9VTK1</accession>
<dbReference type="GO" id="GO:0006281">
    <property type="term" value="P:DNA repair"/>
    <property type="evidence" value="ECO:0007669"/>
    <property type="project" value="UniProtKB-KW"/>
</dbReference>
<keyword evidence="5" id="KW-0808">Transferase</keyword>
<feature type="domain" description="PI3K/PI4K catalytic" evidence="14">
    <location>
        <begin position="1124"/>
        <end position="1434"/>
    </location>
</feature>
<dbReference type="SMART" id="SM00146">
    <property type="entry name" value="PI3Kc"/>
    <property type="match status" value="1"/>
</dbReference>
<dbReference type="PROSITE" id="PS00916">
    <property type="entry name" value="PI3_4_KINASE_2"/>
    <property type="match status" value="1"/>
</dbReference>
<evidence type="ECO:0000259" key="15">
    <source>
        <dbReference type="PROSITE" id="PS51189"/>
    </source>
</evidence>
<dbReference type="Gene3D" id="1.10.1070.11">
    <property type="entry name" value="Phosphatidylinositol 3-/4-kinase, catalytic domain"/>
    <property type="match status" value="1"/>
</dbReference>
<evidence type="ECO:0000256" key="8">
    <source>
        <dbReference type="ARBA" id="ARBA00022777"/>
    </source>
</evidence>
<evidence type="ECO:0000259" key="14">
    <source>
        <dbReference type="PROSITE" id="PS50290"/>
    </source>
</evidence>
<keyword evidence="10" id="KW-0234">DNA repair</keyword>
<evidence type="ECO:0000256" key="11">
    <source>
        <dbReference type="ARBA" id="ARBA00023242"/>
    </source>
</evidence>
<keyword evidence="11" id="KW-0539">Nucleus</keyword>
<dbReference type="InterPro" id="IPR036940">
    <property type="entry name" value="PI3/4_kinase_cat_sf"/>
</dbReference>
<dbReference type="PROSITE" id="PS51190">
    <property type="entry name" value="FATC"/>
    <property type="match status" value="1"/>
</dbReference>
<evidence type="ECO:0000256" key="3">
    <source>
        <dbReference type="ARBA" id="ARBA00012513"/>
    </source>
</evidence>
<evidence type="ECO:0000256" key="4">
    <source>
        <dbReference type="ARBA" id="ARBA00022527"/>
    </source>
</evidence>
<keyword evidence="4" id="KW-0723">Serine/threonine-protein kinase</keyword>
<evidence type="ECO:0000313" key="17">
    <source>
        <dbReference type="EMBL" id="CAD8304364.1"/>
    </source>
</evidence>
<protein>
    <recommendedName>
        <fullName evidence="12">Serine/threonine-protein kinase ATR</fullName>
        <ecNumber evidence="3">2.7.11.1</ecNumber>
    </recommendedName>
</protein>
<evidence type="ECO:0000256" key="10">
    <source>
        <dbReference type="ARBA" id="ARBA00023204"/>
    </source>
</evidence>
<dbReference type="InterPro" id="IPR014009">
    <property type="entry name" value="PIK_FAT"/>
</dbReference>
<name>A0A7R9VTK1_9CHLO</name>